<dbReference type="GO" id="GO:0016747">
    <property type="term" value="F:acyltransferase activity, transferring groups other than amino-acyl groups"/>
    <property type="evidence" value="ECO:0007669"/>
    <property type="project" value="InterPro"/>
</dbReference>
<feature type="domain" description="N-acetyltransferase" evidence="4">
    <location>
        <begin position="11"/>
        <end position="150"/>
    </location>
</feature>
<sequence>MPVPVLETPQLCLYPLVPEDAPAVQALFPQWGIVRFLSDVVPWPYPADGAQRFICDVVQPDVAAGRGWYWSIRHKRQPADLIGVISLHDREDENRGFWIAPPWQRQGLATQACACVTAFWFEVLQKPRLRVYKAIDNVASVKISEHSGMRQIGMTDKRYVSGVLPTQVWEITREEWMQLH</sequence>
<evidence type="ECO:0000256" key="2">
    <source>
        <dbReference type="ARBA" id="ARBA00023315"/>
    </source>
</evidence>
<dbReference type="InterPro" id="IPR000182">
    <property type="entry name" value="GNAT_dom"/>
</dbReference>
<keyword evidence="2 5" id="KW-0012">Acyltransferase</keyword>
<comment type="caution">
    <text evidence="5">The sequence shown here is derived from an EMBL/GenBank/DDBJ whole genome shotgun (WGS) entry which is preliminary data.</text>
</comment>
<keyword evidence="1 5" id="KW-0808">Transferase</keyword>
<dbReference type="PANTHER" id="PTHR43792">
    <property type="entry name" value="GNAT FAMILY, PUTATIVE (AFU_ORTHOLOGUE AFUA_3G00765)-RELATED-RELATED"/>
    <property type="match status" value="1"/>
</dbReference>
<evidence type="ECO:0000256" key="3">
    <source>
        <dbReference type="ARBA" id="ARBA00038502"/>
    </source>
</evidence>
<dbReference type="OrthoDB" id="5295305at2"/>
<dbReference type="PANTHER" id="PTHR43792:SF8">
    <property type="entry name" value="[RIBOSOMAL PROTEIN US5]-ALANINE N-ACETYLTRANSFERASE"/>
    <property type="match status" value="1"/>
</dbReference>
<dbReference type="AlphaFoldDB" id="A0A433SBA8"/>
<proteinExistence type="inferred from homology"/>
<name>A0A433SBA8_9BURK</name>
<dbReference type="Pfam" id="PF13302">
    <property type="entry name" value="Acetyltransf_3"/>
    <property type="match status" value="1"/>
</dbReference>
<dbReference type="Gene3D" id="3.40.630.30">
    <property type="match status" value="1"/>
</dbReference>
<protein>
    <submittedName>
        <fullName evidence="5">Ribosomal N-acetyltransferase YdaF</fullName>
        <ecNumber evidence="5">2.3.1.-</ecNumber>
    </submittedName>
</protein>
<gene>
    <name evidence="5" type="primary">ydaF_1</name>
    <name evidence="5" type="ORF">CUZ56_02378</name>
</gene>
<evidence type="ECO:0000313" key="5">
    <source>
        <dbReference type="EMBL" id="RUS66020.1"/>
    </source>
</evidence>
<dbReference type="InterPro" id="IPR051531">
    <property type="entry name" value="N-acetyltransferase"/>
</dbReference>
<dbReference type="EMBL" id="PQSP01000007">
    <property type="protein sequence ID" value="RUS66020.1"/>
    <property type="molecule type" value="Genomic_DNA"/>
</dbReference>
<dbReference type="RefSeq" id="WP_126980558.1">
    <property type="nucleotide sequence ID" value="NZ_PQSP01000007.1"/>
</dbReference>
<dbReference type="EC" id="2.3.1.-" evidence="5"/>
<dbReference type="InterPro" id="IPR016181">
    <property type="entry name" value="Acyl_CoA_acyltransferase"/>
</dbReference>
<evidence type="ECO:0000259" key="4">
    <source>
        <dbReference type="Pfam" id="PF13302"/>
    </source>
</evidence>
<organism evidence="5 6">
    <name type="scientific">Saezia sanguinis</name>
    <dbReference type="NCBI Taxonomy" id="1965230"/>
    <lineage>
        <taxon>Bacteria</taxon>
        <taxon>Pseudomonadati</taxon>
        <taxon>Pseudomonadota</taxon>
        <taxon>Betaproteobacteria</taxon>
        <taxon>Burkholderiales</taxon>
        <taxon>Saeziaceae</taxon>
        <taxon>Saezia</taxon>
    </lineage>
</organism>
<dbReference type="SUPFAM" id="SSF55729">
    <property type="entry name" value="Acyl-CoA N-acyltransferases (Nat)"/>
    <property type="match status" value="1"/>
</dbReference>
<keyword evidence="6" id="KW-1185">Reference proteome</keyword>
<comment type="similarity">
    <text evidence="3">Belongs to the acetyltransferase family. RimJ subfamily.</text>
</comment>
<dbReference type="Proteomes" id="UP000286947">
    <property type="component" value="Unassembled WGS sequence"/>
</dbReference>
<reference evidence="5 6" key="1">
    <citation type="submission" date="2018-01" db="EMBL/GenBank/DDBJ databases">
        <title>Saezia sanguinis gen. nov., sp. nov., in the order Burkholderiales isolated from human blood.</title>
        <authorList>
            <person name="Medina-Pascual M.J."/>
            <person name="Valdezate S."/>
            <person name="Monzon S."/>
            <person name="Cuesta I."/>
            <person name="Carrasco G."/>
            <person name="Villalon P."/>
            <person name="Saez-Nieto J.A."/>
        </authorList>
    </citation>
    <scope>NUCLEOTIDE SEQUENCE [LARGE SCALE GENOMIC DNA]</scope>
    <source>
        <strain evidence="5 6">CNM695-12</strain>
    </source>
</reference>
<accession>A0A433SBA8</accession>
<evidence type="ECO:0000313" key="6">
    <source>
        <dbReference type="Proteomes" id="UP000286947"/>
    </source>
</evidence>
<evidence type="ECO:0000256" key="1">
    <source>
        <dbReference type="ARBA" id="ARBA00022679"/>
    </source>
</evidence>